<dbReference type="AlphaFoldDB" id="A0A6P6YA98"/>
<keyword evidence="9" id="KW-0539">Nucleus</keyword>
<dbReference type="GO" id="GO:0006270">
    <property type="term" value="P:DNA replication initiation"/>
    <property type="evidence" value="ECO:0007669"/>
    <property type="project" value="UniProtKB-UniRule"/>
</dbReference>
<dbReference type="PROSITE" id="PS50051">
    <property type="entry name" value="MCM_2"/>
    <property type="match status" value="1"/>
</dbReference>
<evidence type="ECO:0000256" key="1">
    <source>
        <dbReference type="ARBA" id="ARBA00004123"/>
    </source>
</evidence>
<protein>
    <recommendedName>
        <fullName evidence="11">DNA replication licensing factor MCM6</fullName>
        <ecNumber evidence="11">3.6.4.12</ecNumber>
    </recommendedName>
</protein>
<comment type="function">
    <text evidence="11">Acts as component of the MCM2-7 complex (MCM complex) which is the replicative helicase essential for 'once per cell cycle' DNA replication initiation and elongation in eukaryotic cells. The active ATPase sites in the MCM2-7 ring are formed through the interaction surfaces of two neighboring subunits such that a critical structure of a conserved arginine finger motif is provided in trans relative to the ATP-binding site of the Walker A box of the adjacent subunit. The six ATPase active sites, however, are likely to contribute differentially to the complex helicase activity.</text>
</comment>
<dbReference type="InterPro" id="IPR001208">
    <property type="entry name" value="MCM_dom"/>
</dbReference>
<dbReference type="Gene3D" id="3.40.50.300">
    <property type="entry name" value="P-loop containing nucleotide triphosphate hydrolases"/>
    <property type="match status" value="1"/>
</dbReference>
<dbReference type="GO" id="GO:0016787">
    <property type="term" value="F:hydrolase activity"/>
    <property type="evidence" value="ECO:0007669"/>
    <property type="project" value="UniProtKB-KW"/>
</dbReference>
<organism evidence="14 15">
    <name type="scientific">Dermatophagoides pteronyssinus</name>
    <name type="common">European house dust mite</name>
    <dbReference type="NCBI Taxonomy" id="6956"/>
    <lineage>
        <taxon>Eukaryota</taxon>
        <taxon>Metazoa</taxon>
        <taxon>Ecdysozoa</taxon>
        <taxon>Arthropoda</taxon>
        <taxon>Chelicerata</taxon>
        <taxon>Arachnida</taxon>
        <taxon>Acari</taxon>
        <taxon>Acariformes</taxon>
        <taxon>Sarcoptiformes</taxon>
        <taxon>Astigmata</taxon>
        <taxon>Psoroptidia</taxon>
        <taxon>Analgoidea</taxon>
        <taxon>Pyroglyphidae</taxon>
        <taxon>Dermatophagoidinae</taxon>
        <taxon>Dermatophagoides</taxon>
    </lineage>
</organism>
<evidence type="ECO:0000256" key="4">
    <source>
        <dbReference type="ARBA" id="ARBA00022741"/>
    </source>
</evidence>
<evidence type="ECO:0000256" key="12">
    <source>
        <dbReference type="SAM" id="MobiDB-lite"/>
    </source>
</evidence>
<proteinExistence type="inferred from homology"/>
<keyword evidence="6 11" id="KW-0347">Helicase</keyword>
<dbReference type="GO" id="GO:1902969">
    <property type="term" value="P:mitotic DNA replication"/>
    <property type="evidence" value="ECO:0007669"/>
    <property type="project" value="TreeGrafter"/>
</dbReference>
<dbReference type="PROSITE" id="PS00847">
    <property type="entry name" value="MCM_1"/>
    <property type="match status" value="1"/>
</dbReference>
<evidence type="ECO:0000256" key="11">
    <source>
        <dbReference type="RuleBase" id="RU368064"/>
    </source>
</evidence>
<dbReference type="InterPro" id="IPR027417">
    <property type="entry name" value="P-loop_NTPase"/>
</dbReference>
<dbReference type="InterPro" id="IPR012340">
    <property type="entry name" value="NA-bd_OB-fold"/>
</dbReference>
<dbReference type="FunFam" id="3.40.50.300:FF:002469">
    <property type="entry name" value="Cell division control protein 21"/>
    <property type="match status" value="1"/>
</dbReference>
<comment type="catalytic activity">
    <reaction evidence="11">
        <text>ATP + H2O = ADP + phosphate + H(+)</text>
        <dbReference type="Rhea" id="RHEA:13065"/>
        <dbReference type="ChEBI" id="CHEBI:15377"/>
        <dbReference type="ChEBI" id="CHEBI:15378"/>
        <dbReference type="ChEBI" id="CHEBI:30616"/>
        <dbReference type="ChEBI" id="CHEBI:43474"/>
        <dbReference type="ChEBI" id="CHEBI:456216"/>
        <dbReference type="EC" id="3.6.4.12"/>
    </reaction>
</comment>
<comment type="subunit">
    <text evidence="11">Component of the MCM2-7 complex.</text>
</comment>
<dbReference type="SMART" id="SM00350">
    <property type="entry name" value="MCM"/>
    <property type="match status" value="1"/>
</dbReference>
<dbReference type="InterPro" id="IPR018525">
    <property type="entry name" value="MCM_CS"/>
</dbReference>
<dbReference type="InterPro" id="IPR033762">
    <property type="entry name" value="MCM_OB"/>
</dbReference>
<dbReference type="InterPro" id="IPR008049">
    <property type="entry name" value="MCM6"/>
</dbReference>
<dbReference type="PANTHER" id="PTHR11630:SF43">
    <property type="entry name" value="DNA REPLICATION LICENSING FACTOR MCM6"/>
    <property type="match status" value="1"/>
</dbReference>
<keyword evidence="7 10" id="KW-0067">ATP-binding</keyword>
<evidence type="ECO:0000313" key="14">
    <source>
        <dbReference type="Proteomes" id="UP000515146"/>
    </source>
</evidence>
<dbReference type="GO" id="GO:0042555">
    <property type="term" value="C:MCM complex"/>
    <property type="evidence" value="ECO:0007669"/>
    <property type="project" value="UniProtKB-UniRule"/>
</dbReference>
<dbReference type="Gene3D" id="2.40.50.140">
    <property type="entry name" value="Nucleic acid-binding proteins"/>
    <property type="match status" value="1"/>
</dbReference>
<evidence type="ECO:0000313" key="15">
    <source>
        <dbReference type="RefSeq" id="XP_027202215.1"/>
    </source>
</evidence>
<dbReference type="Pfam" id="PF17855">
    <property type="entry name" value="MCM_lid"/>
    <property type="match status" value="1"/>
</dbReference>
<comment type="subcellular location">
    <subcellularLocation>
        <location evidence="1 11">Nucleus</location>
    </subcellularLocation>
</comment>
<gene>
    <name evidence="15" type="primary">LOC113796176</name>
</gene>
<dbReference type="RefSeq" id="XP_027202215.1">
    <property type="nucleotide sequence ID" value="XM_027346414.1"/>
</dbReference>
<keyword evidence="14" id="KW-1185">Reference proteome</keyword>
<evidence type="ECO:0000256" key="7">
    <source>
        <dbReference type="ARBA" id="ARBA00022840"/>
    </source>
</evidence>
<keyword evidence="5 11" id="KW-0378">Hydrolase</keyword>
<dbReference type="Pfam" id="PF00493">
    <property type="entry name" value="MCM"/>
    <property type="match status" value="1"/>
</dbReference>
<dbReference type="Gene3D" id="2.20.28.10">
    <property type="match status" value="1"/>
</dbReference>
<evidence type="ECO:0000256" key="2">
    <source>
        <dbReference type="ARBA" id="ARBA00008010"/>
    </source>
</evidence>
<dbReference type="InterPro" id="IPR031327">
    <property type="entry name" value="MCM"/>
</dbReference>
<evidence type="ECO:0000256" key="6">
    <source>
        <dbReference type="ARBA" id="ARBA00022806"/>
    </source>
</evidence>
<dbReference type="GO" id="GO:1990518">
    <property type="term" value="F:single-stranded 3'-5' DNA helicase activity"/>
    <property type="evidence" value="ECO:0007669"/>
    <property type="project" value="TreeGrafter"/>
</dbReference>
<reference evidence="15" key="1">
    <citation type="submission" date="2025-08" db="UniProtKB">
        <authorList>
            <consortium name="RefSeq"/>
        </authorList>
    </citation>
    <scope>IDENTIFICATION</scope>
    <source>
        <strain evidence="15">Airmid</strain>
    </source>
</reference>
<evidence type="ECO:0000256" key="8">
    <source>
        <dbReference type="ARBA" id="ARBA00023125"/>
    </source>
</evidence>
<dbReference type="PANTHER" id="PTHR11630">
    <property type="entry name" value="DNA REPLICATION LICENSING FACTOR MCM FAMILY MEMBER"/>
    <property type="match status" value="1"/>
</dbReference>
<feature type="region of interest" description="Disordered" evidence="12">
    <location>
        <begin position="672"/>
        <end position="708"/>
    </location>
</feature>
<dbReference type="GO" id="GO:0000727">
    <property type="term" value="P:double-strand break repair via break-induced replication"/>
    <property type="evidence" value="ECO:0007669"/>
    <property type="project" value="TreeGrafter"/>
</dbReference>
<evidence type="ECO:0000256" key="9">
    <source>
        <dbReference type="ARBA" id="ARBA00023242"/>
    </source>
</evidence>
<keyword evidence="8 10" id="KW-0238">DNA-binding</keyword>
<keyword evidence="3 11" id="KW-0235">DNA replication</keyword>
<evidence type="ECO:0000256" key="10">
    <source>
        <dbReference type="RuleBase" id="RU004070"/>
    </source>
</evidence>
<dbReference type="InParanoid" id="A0A6P6YA98"/>
<dbReference type="KEGG" id="dpte:113796176"/>
<dbReference type="SUPFAM" id="SSF50249">
    <property type="entry name" value="Nucleic acid-binding proteins"/>
    <property type="match status" value="1"/>
</dbReference>
<accession>A0A6P6YA98</accession>
<sequence length="708" mass="79446">MRILTLIASDNIELEISPINSLKLSYPAECRAEDVGKLFSMQAIVTKCTSVKPELIQANYLCEICGTVRKNIKQEYCFTEPVRCWNDSCNNRTRWKRIPESCLFGSWQRLVVQENTNAVSASGRVPRTIDVIIRNSAVQKVRSGETAIITGYLASVPDVTGLMRSDLLQSTITRQKNKELTKESNVAESGVHGVTKLGVRELSYKLLFMGLHVKVATNNPSRSVNNSSATQNELIRQLFSMNTPPAETRELLHADTNTLSQDLQSVKTFWLYLENPLVTSYGITYEIHKTFKQLGNGYNVLSRLASYVAPQVYGNTIIKEALLCLFVSGVEKHTHGIHLRGDINICLVGDPGTAKSQLLKWTYSFADLSVYASGKSSTAAGLTASVHRDPESGESVVEVGALILADTGICCIDEFDKMDNKDRIAIHEAMEQQTISIAKAGIRATMNARASVLAACSPAHGRYDIKRSLRENLYLGSTILSRFDLIFVILDNTDQDEDIAIARHLIKQSRNENILFYDSVIQNNEMFKLYIKIAKLMRPRLTPQVKNLLANNYVSVRQQTKHKNTNGSGRITTRQLESTIRLSEAIAKLSLSDEVLENHVYSAINLLKHSLYRIQQDSIIIEETCLKELKDSRCTTKCEHEVVQDFRHRLQLCETNPEVIANERIMFEKEQELNKSTATKAEDSTEEEAVVSDNDHVESPEDEEAFQV</sequence>
<name>A0A6P6YA98_DERPT</name>
<dbReference type="Pfam" id="PF17207">
    <property type="entry name" value="MCM_OB"/>
    <property type="match status" value="1"/>
</dbReference>
<dbReference type="InterPro" id="IPR041562">
    <property type="entry name" value="MCM_lid"/>
</dbReference>
<dbReference type="EC" id="3.6.4.12" evidence="11"/>
<feature type="domain" description="MCM C-terminal AAA(+) ATPase" evidence="13">
    <location>
        <begin position="300"/>
        <end position="505"/>
    </location>
</feature>
<evidence type="ECO:0000256" key="3">
    <source>
        <dbReference type="ARBA" id="ARBA00022705"/>
    </source>
</evidence>
<dbReference type="GO" id="GO:0005634">
    <property type="term" value="C:nucleus"/>
    <property type="evidence" value="ECO:0007669"/>
    <property type="project" value="UniProtKB-SubCell"/>
</dbReference>
<dbReference type="OrthoDB" id="1744952at2759"/>
<keyword evidence="4 10" id="KW-0547">Nucleotide-binding</keyword>
<dbReference type="GO" id="GO:0005524">
    <property type="term" value="F:ATP binding"/>
    <property type="evidence" value="ECO:0007669"/>
    <property type="project" value="UniProtKB-UniRule"/>
</dbReference>
<dbReference type="Proteomes" id="UP000515146">
    <property type="component" value="Unplaced"/>
</dbReference>
<dbReference type="PRINTS" id="PR01657">
    <property type="entry name" value="MCMFAMILY"/>
</dbReference>
<comment type="similarity">
    <text evidence="2 10">Belongs to the MCM family.</text>
</comment>
<evidence type="ECO:0000256" key="5">
    <source>
        <dbReference type="ARBA" id="ARBA00022801"/>
    </source>
</evidence>
<dbReference type="SUPFAM" id="SSF52540">
    <property type="entry name" value="P-loop containing nucleoside triphosphate hydrolases"/>
    <property type="match status" value="1"/>
</dbReference>
<keyword evidence="11" id="KW-0131">Cell cycle</keyword>
<dbReference type="GO" id="GO:0003697">
    <property type="term" value="F:single-stranded DNA binding"/>
    <property type="evidence" value="ECO:0007669"/>
    <property type="project" value="TreeGrafter"/>
</dbReference>
<evidence type="ECO:0000259" key="13">
    <source>
        <dbReference type="PROSITE" id="PS50051"/>
    </source>
</evidence>
<dbReference type="PRINTS" id="PR01662">
    <property type="entry name" value="MCMPROTEIN6"/>
</dbReference>
<dbReference type="FunFam" id="2.20.28.10:FF:000003">
    <property type="entry name" value="DNA helicase"/>
    <property type="match status" value="1"/>
</dbReference>